<evidence type="ECO:0000256" key="3">
    <source>
        <dbReference type="ARBA" id="ARBA00022692"/>
    </source>
</evidence>
<keyword evidence="5 7" id="KW-1133">Transmembrane helix</keyword>
<keyword evidence="10" id="KW-1185">Reference proteome</keyword>
<keyword evidence="3 7" id="KW-0812">Transmembrane</keyword>
<dbReference type="Gene3D" id="1.20.144.10">
    <property type="entry name" value="Phosphatidic acid phosphatase type 2/haloperoxidase"/>
    <property type="match status" value="1"/>
</dbReference>
<gene>
    <name evidence="9" type="ORF">FHS44_004787</name>
</gene>
<dbReference type="EC" id="3.6.1.27" evidence="9"/>
<comment type="caution">
    <text evidence="9">The sequence shown here is derived from an EMBL/GenBank/DDBJ whole genome shotgun (WGS) entry which is preliminary data.</text>
</comment>
<keyword evidence="2" id="KW-1003">Cell membrane</keyword>
<feature type="domain" description="Phosphatidic acid phosphatase type 2/haloperoxidase" evidence="8">
    <location>
        <begin position="54"/>
        <end position="167"/>
    </location>
</feature>
<dbReference type="GO" id="GO:0050380">
    <property type="term" value="F:undecaprenyl-diphosphatase activity"/>
    <property type="evidence" value="ECO:0007669"/>
    <property type="project" value="UniProtKB-EC"/>
</dbReference>
<dbReference type="Proteomes" id="UP000552644">
    <property type="component" value="Unassembled WGS sequence"/>
</dbReference>
<evidence type="ECO:0000256" key="5">
    <source>
        <dbReference type="ARBA" id="ARBA00022989"/>
    </source>
</evidence>
<evidence type="ECO:0000256" key="7">
    <source>
        <dbReference type="SAM" id="Phobius"/>
    </source>
</evidence>
<evidence type="ECO:0000256" key="6">
    <source>
        <dbReference type="ARBA" id="ARBA00023136"/>
    </source>
</evidence>
<dbReference type="InterPro" id="IPR036938">
    <property type="entry name" value="PAP2/HPO_sf"/>
</dbReference>
<dbReference type="GO" id="GO:0005886">
    <property type="term" value="C:plasma membrane"/>
    <property type="evidence" value="ECO:0007669"/>
    <property type="project" value="UniProtKB-SubCell"/>
</dbReference>
<evidence type="ECO:0000313" key="9">
    <source>
        <dbReference type="EMBL" id="MBB4917667.1"/>
    </source>
</evidence>
<dbReference type="PANTHER" id="PTHR14969">
    <property type="entry name" value="SPHINGOSINE-1-PHOSPHATE PHOSPHOHYDROLASE"/>
    <property type="match status" value="1"/>
</dbReference>
<organism evidence="9 10">
    <name type="scientific">Streptosporangium saharense</name>
    <dbReference type="NCBI Taxonomy" id="1706840"/>
    <lineage>
        <taxon>Bacteria</taxon>
        <taxon>Bacillati</taxon>
        <taxon>Actinomycetota</taxon>
        <taxon>Actinomycetes</taxon>
        <taxon>Streptosporangiales</taxon>
        <taxon>Streptosporangiaceae</taxon>
        <taxon>Streptosporangium</taxon>
    </lineage>
</organism>
<evidence type="ECO:0000259" key="8">
    <source>
        <dbReference type="SMART" id="SM00014"/>
    </source>
</evidence>
<dbReference type="RefSeq" id="WP_184718153.1">
    <property type="nucleotide sequence ID" value="NZ_JACHJP010000005.1"/>
</dbReference>
<evidence type="ECO:0000256" key="4">
    <source>
        <dbReference type="ARBA" id="ARBA00022801"/>
    </source>
</evidence>
<feature type="transmembrane region" description="Helical" evidence="7">
    <location>
        <begin position="148"/>
        <end position="170"/>
    </location>
</feature>
<comment type="subcellular location">
    <subcellularLocation>
        <location evidence="1">Cell membrane</location>
        <topology evidence="1">Multi-pass membrane protein</topology>
    </subcellularLocation>
</comment>
<feature type="transmembrane region" description="Helical" evidence="7">
    <location>
        <begin position="26"/>
        <end position="44"/>
    </location>
</feature>
<sequence length="199" mass="20996">MDGRLYRDVVEFAAGTPEWLRELAETGTDAVLAVFAVLSLWVWWRARRGPAGAMALALLGPVGTVAAYAVSEVVKVLLREERPCRALHGVTTLVPCPPYGDWSLPSNHATLAAGAAAGLVIAWRALAPYVVVLALLSGMSRVFVGVHYPHDVAAGLLLGGVLVPVVVLALSGPTTTLVVRLRGLTVLRPLLLAPRADRG</sequence>
<keyword evidence="6 7" id="KW-0472">Membrane</keyword>
<accession>A0A7W7VP76</accession>
<evidence type="ECO:0000256" key="1">
    <source>
        <dbReference type="ARBA" id="ARBA00004651"/>
    </source>
</evidence>
<keyword evidence="4 9" id="KW-0378">Hydrolase</keyword>
<feature type="transmembrane region" description="Helical" evidence="7">
    <location>
        <begin position="111"/>
        <end position="136"/>
    </location>
</feature>
<dbReference type="SMART" id="SM00014">
    <property type="entry name" value="acidPPc"/>
    <property type="match status" value="1"/>
</dbReference>
<dbReference type="Pfam" id="PF01569">
    <property type="entry name" value="PAP2"/>
    <property type="match status" value="1"/>
</dbReference>
<dbReference type="PANTHER" id="PTHR14969:SF62">
    <property type="entry name" value="DECAPRENYLPHOSPHORYL-5-PHOSPHORIBOSE PHOSPHATASE RV3807C-RELATED"/>
    <property type="match status" value="1"/>
</dbReference>
<dbReference type="SUPFAM" id="SSF48317">
    <property type="entry name" value="Acid phosphatase/Vanadium-dependent haloperoxidase"/>
    <property type="match status" value="1"/>
</dbReference>
<protein>
    <submittedName>
        <fullName evidence="9">Undecaprenyl-diphosphatase</fullName>
        <ecNumber evidence="9">3.6.1.27</ecNumber>
    </submittedName>
</protein>
<feature type="transmembrane region" description="Helical" evidence="7">
    <location>
        <begin position="51"/>
        <end position="70"/>
    </location>
</feature>
<proteinExistence type="predicted"/>
<name>A0A7W7VP76_9ACTN</name>
<evidence type="ECO:0000256" key="2">
    <source>
        <dbReference type="ARBA" id="ARBA00022475"/>
    </source>
</evidence>
<reference evidence="9 10" key="1">
    <citation type="submission" date="2020-08" db="EMBL/GenBank/DDBJ databases">
        <title>Genomic Encyclopedia of Type Strains, Phase III (KMG-III): the genomes of soil and plant-associated and newly described type strains.</title>
        <authorList>
            <person name="Whitman W."/>
        </authorList>
    </citation>
    <scope>NUCLEOTIDE SEQUENCE [LARGE SCALE GENOMIC DNA]</scope>
    <source>
        <strain evidence="9 10">CECT 8840</strain>
    </source>
</reference>
<evidence type="ECO:0000313" key="10">
    <source>
        <dbReference type="Proteomes" id="UP000552644"/>
    </source>
</evidence>
<dbReference type="AlphaFoldDB" id="A0A7W7VP76"/>
<dbReference type="EMBL" id="JACHJP010000005">
    <property type="protein sequence ID" value="MBB4917667.1"/>
    <property type="molecule type" value="Genomic_DNA"/>
</dbReference>
<dbReference type="InterPro" id="IPR000326">
    <property type="entry name" value="PAP2/HPO"/>
</dbReference>